<feature type="signal peptide" evidence="1">
    <location>
        <begin position="1"/>
        <end position="22"/>
    </location>
</feature>
<dbReference type="STRING" id="47678.ERS852494_02579"/>
<proteinExistence type="predicted"/>
<dbReference type="EMBL" id="QSCS01000011">
    <property type="protein sequence ID" value="RGY26374.1"/>
    <property type="molecule type" value="Genomic_DNA"/>
</dbReference>
<evidence type="ECO:0000313" key="9">
    <source>
        <dbReference type="EMBL" id="MDO6357606.1"/>
    </source>
</evidence>
<keyword evidence="1" id="KW-0732">Signal</keyword>
<reference evidence="9" key="5">
    <citation type="submission" date="2023-07" db="EMBL/GenBank/DDBJ databases">
        <title>Whole Genome Sequencing of Colonoscopy isolates.</title>
        <authorList>
            <person name="Surve S.V."/>
            <person name="Valls R.A."/>
            <person name="Barrak K.E."/>
            <person name="Gardner T.B."/>
            <person name="O'Toole G.A."/>
        </authorList>
    </citation>
    <scope>NUCLEOTIDE SEQUENCE</scope>
    <source>
        <strain evidence="9">GP0119</strain>
    </source>
</reference>
<feature type="chain" id="PRO_5015052372" evidence="1">
    <location>
        <begin position="23"/>
        <end position="163"/>
    </location>
</feature>
<dbReference type="Proteomes" id="UP001060260">
    <property type="component" value="Chromosome"/>
</dbReference>
<dbReference type="Proteomes" id="UP000368418">
    <property type="component" value="Unassembled WGS sequence"/>
</dbReference>
<dbReference type="Proteomes" id="UP000284431">
    <property type="component" value="Unassembled WGS sequence"/>
</dbReference>
<dbReference type="Gene3D" id="2.40.128.490">
    <property type="entry name" value="Uncharacterised protein PF14869, DUF4488"/>
    <property type="match status" value="1"/>
</dbReference>
<dbReference type="Proteomes" id="UP000284205">
    <property type="component" value="Unassembled WGS sequence"/>
</dbReference>
<dbReference type="EMBL" id="CP103166">
    <property type="protein sequence ID" value="UVQ97956.1"/>
    <property type="molecule type" value="Genomic_DNA"/>
</dbReference>
<evidence type="ECO:0000313" key="5">
    <source>
        <dbReference type="EMBL" id="KAA5465140.1"/>
    </source>
</evidence>
<organism evidence="4 16">
    <name type="scientific">Bacteroides caccae</name>
    <dbReference type="NCBI Taxonomy" id="47678"/>
    <lineage>
        <taxon>Bacteria</taxon>
        <taxon>Pseudomonadati</taxon>
        <taxon>Bacteroidota</taxon>
        <taxon>Bacteroidia</taxon>
        <taxon>Bacteroidales</taxon>
        <taxon>Bacteroidaceae</taxon>
        <taxon>Bacteroides</taxon>
    </lineage>
</organism>
<accession>A0A174W4C1</accession>
<evidence type="ECO:0000256" key="1">
    <source>
        <dbReference type="SAM" id="SignalP"/>
    </source>
</evidence>
<dbReference type="EMBL" id="QRUO01000003">
    <property type="protein sequence ID" value="RGR73311.1"/>
    <property type="molecule type" value="Genomic_DNA"/>
</dbReference>
<dbReference type="EMBL" id="VVYD01000007">
    <property type="protein sequence ID" value="KAA5499359.1"/>
    <property type="molecule type" value="Genomic_DNA"/>
</dbReference>
<reference evidence="15 16" key="1">
    <citation type="submission" date="2015-09" db="EMBL/GenBank/DDBJ databases">
        <authorList>
            <consortium name="Pathogen Informatics"/>
        </authorList>
    </citation>
    <scope>NUCLEOTIDE SEQUENCE [LARGE SCALE GENOMIC DNA]</scope>
    <source>
        <strain evidence="3 15">2789STDY5834880</strain>
        <strain evidence="4 16">2789STDY5834946</strain>
    </source>
</reference>
<dbReference type="InterPro" id="IPR027991">
    <property type="entry name" value="DUF4488"/>
</dbReference>
<dbReference type="GeneID" id="75112730"/>
<evidence type="ECO:0000259" key="2">
    <source>
        <dbReference type="Pfam" id="PF14869"/>
    </source>
</evidence>
<dbReference type="Proteomes" id="UP000284689">
    <property type="component" value="Unassembled WGS sequence"/>
</dbReference>
<evidence type="ECO:0000313" key="7">
    <source>
        <dbReference type="EMBL" id="KAA5491514.1"/>
    </source>
</evidence>
<evidence type="ECO:0000313" key="6">
    <source>
        <dbReference type="EMBL" id="KAA5472537.1"/>
    </source>
</evidence>
<name>A0A174W4C1_9BACE</name>
<evidence type="ECO:0000313" key="24">
    <source>
        <dbReference type="Proteomes" id="UP000491168"/>
    </source>
</evidence>
<evidence type="ECO:0000313" key="8">
    <source>
        <dbReference type="EMBL" id="KAA5499359.1"/>
    </source>
</evidence>
<dbReference type="Pfam" id="PF14869">
    <property type="entry name" value="DUF4488"/>
    <property type="match status" value="1"/>
</dbReference>
<dbReference type="Proteomes" id="UP000427825">
    <property type="component" value="Unassembled WGS sequence"/>
</dbReference>
<dbReference type="EMBL" id="VVYJ01000014">
    <property type="protein sequence ID" value="KAA5472537.1"/>
    <property type="molecule type" value="Genomic_DNA"/>
</dbReference>
<dbReference type="EMBL" id="QRKD01000001">
    <property type="protein sequence ID" value="RHH94714.1"/>
    <property type="molecule type" value="Genomic_DNA"/>
</dbReference>
<evidence type="ECO:0000313" key="4">
    <source>
        <dbReference type="EMBL" id="CUQ39308.1"/>
    </source>
</evidence>
<sequence>MKKLYFFTMLSIMLLAVTGAMAQKKTKFKVAELKGIWQLCHYVSESPDVPGELKPSNTFKVLSDDGRIVNFTIIPGSSAIVTGYGSWKQLTDDSYRESIEKNIHLPMLDNQDNILEFEIKDSDYLHLKYFIKNDLNGNELNTWYYETWKRISMPAKFPEDIVR</sequence>
<dbReference type="Proteomes" id="UP000095725">
    <property type="component" value="Unassembled WGS sequence"/>
</dbReference>
<reference evidence="21 22" key="3">
    <citation type="journal article" date="2019" name="Nat. Med.">
        <title>A library of human gut bacterial isolates paired with longitudinal multiomics data enables mechanistic microbiome research.</title>
        <authorList>
            <person name="Poyet M."/>
            <person name="Groussin M."/>
            <person name="Gibbons S.M."/>
            <person name="Avila-Pacheco J."/>
            <person name="Jiang X."/>
            <person name="Kearney S.M."/>
            <person name="Perrotta A.R."/>
            <person name="Berdy B."/>
            <person name="Zhao S."/>
            <person name="Lieberman T.D."/>
            <person name="Swanson P.K."/>
            <person name="Smith M."/>
            <person name="Roesemann S."/>
            <person name="Alexander J.E."/>
            <person name="Rich S.A."/>
            <person name="Livny J."/>
            <person name="Vlamakis H."/>
            <person name="Clish C."/>
            <person name="Bullock K."/>
            <person name="Deik A."/>
            <person name="Scott J."/>
            <person name="Pierce K.A."/>
            <person name="Xavier R.J."/>
            <person name="Alm E.J."/>
        </authorList>
    </citation>
    <scope>NUCLEOTIDE SEQUENCE [LARGE SCALE GENOMIC DNA]</scope>
    <source>
        <strain evidence="8 21">BIOML-A19</strain>
        <strain evidence="7 24">BIOML-A21</strain>
        <strain evidence="6 22">BIOML-A25</strain>
        <strain evidence="5 23">BIOML-A31</strain>
    </source>
</reference>
<reference evidence="14" key="4">
    <citation type="submission" date="2022-08" db="EMBL/GenBank/DDBJ databases">
        <title>Genome Sequencing of Bacteroides fragilis Group Isolates with Nanopore Technology.</title>
        <authorList>
            <person name="Tisza M.J."/>
            <person name="Smith D."/>
            <person name="Dekker J.P."/>
        </authorList>
    </citation>
    <scope>NUCLEOTIDE SEQUENCE</scope>
    <source>
        <strain evidence="14">BFG-474</strain>
    </source>
</reference>
<dbReference type="EMBL" id="CZAI01000005">
    <property type="protein sequence ID" value="CUP57323.1"/>
    <property type="molecule type" value="Genomic_DNA"/>
</dbReference>
<dbReference type="Proteomes" id="UP000283512">
    <property type="component" value="Unassembled WGS sequence"/>
</dbReference>
<dbReference type="KEGG" id="bcac:CGC64_06110"/>
<reference evidence="17 18" key="2">
    <citation type="submission" date="2018-08" db="EMBL/GenBank/DDBJ databases">
        <title>A genome reference for cultivated species of the human gut microbiota.</title>
        <authorList>
            <person name="Zou Y."/>
            <person name="Xue W."/>
            <person name="Luo G."/>
        </authorList>
    </citation>
    <scope>NUCLEOTIDE SEQUENCE [LARGE SCALE GENOMIC DNA]</scope>
    <source>
        <strain evidence="10 18">AF24-29LB</strain>
        <strain evidence="13 17">AM16-49B</strain>
        <strain evidence="12 20">AM31-16AC</strain>
        <strain evidence="11 19">OF02-6LB</strain>
    </source>
</reference>
<evidence type="ECO:0000313" key="10">
    <source>
        <dbReference type="EMBL" id="RGR73311.1"/>
    </source>
</evidence>
<dbReference type="AlphaFoldDB" id="A0A174W4C1"/>
<evidence type="ECO:0000313" key="14">
    <source>
        <dbReference type="EMBL" id="UVQ97956.1"/>
    </source>
</evidence>
<dbReference type="EMBL" id="QSJD01000014">
    <property type="protein sequence ID" value="RHD48218.1"/>
    <property type="molecule type" value="Genomic_DNA"/>
</dbReference>
<dbReference type="Proteomes" id="UP000491168">
    <property type="component" value="Unassembled WGS sequence"/>
</dbReference>
<gene>
    <name evidence="13" type="ORF">DW190_00130</name>
    <name evidence="12" type="ORF">DW794_10200</name>
    <name evidence="10" type="ORF">DWY26_05170</name>
    <name evidence="11" type="ORF">DXA49_08735</name>
    <name evidence="3" type="ORF">ERS852494_02579</name>
    <name evidence="4" type="ORF">ERS852558_03009</name>
    <name evidence="8" type="ORF">F2Y31_09460</name>
    <name evidence="7" type="ORF">F2Y35_11780</name>
    <name evidence="5" type="ORF">F2Y36_05325</name>
    <name evidence="6" type="ORF">F2Y39_19355</name>
    <name evidence="14" type="ORF">NXW23_06350</name>
    <name evidence="9" type="ORF">Q4469_07865</name>
</gene>
<dbReference type="Proteomes" id="UP001170023">
    <property type="component" value="Unassembled WGS sequence"/>
</dbReference>
<evidence type="ECO:0000313" key="15">
    <source>
        <dbReference type="Proteomes" id="UP000095657"/>
    </source>
</evidence>
<evidence type="ECO:0000313" key="13">
    <source>
        <dbReference type="EMBL" id="RHH94714.1"/>
    </source>
</evidence>
<dbReference type="EMBL" id="VVYP01000004">
    <property type="protein sequence ID" value="KAA5465140.1"/>
    <property type="molecule type" value="Genomic_DNA"/>
</dbReference>
<evidence type="ECO:0000313" key="12">
    <source>
        <dbReference type="EMBL" id="RHD48218.1"/>
    </source>
</evidence>
<evidence type="ECO:0000313" key="23">
    <source>
        <dbReference type="Proteomes" id="UP000475905"/>
    </source>
</evidence>
<evidence type="ECO:0000313" key="3">
    <source>
        <dbReference type="EMBL" id="CUP57323.1"/>
    </source>
</evidence>
<protein>
    <submittedName>
        <fullName evidence="5">DUF4488 domain-containing protein</fullName>
    </submittedName>
</protein>
<evidence type="ECO:0000313" key="18">
    <source>
        <dbReference type="Proteomes" id="UP000284205"/>
    </source>
</evidence>
<dbReference type="RefSeq" id="WP_005679149.1">
    <property type="nucleotide sequence ID" value="NZ_CABMOQ010000001.1"/>
</dbReference>
<evidence type="ECO:0000313" key="19">
    <source>
        <dbReference type="Proteomes" id="UP000284431"/>
    </source>
</evidence>
<evidence type="ECO:0000313" key="11">
    <source>
        <dbReference type="EMBL" id="RGY26374.1"/>
    </source>
</evidence>
<dbReference type="EMBL" id="VVYF01000010">
    <property type="protein sequence ID" value="KAA5491514.1"/>
    <property type="molecule type" value="Genomic_DNA"/>
</dbReference>
<evidence type="ECO:0000313" key="20">
    <source>
        <dbReference type="Proteomes" id="UP000284689"/>
    </source>
</evidence>
<dbReference type="Proteomes" id="UP000475905">
    <property type="component" value="Unassembled WGS sequence"/>
</dbReference>
<evidence type="ECO:0000313" key="22">
    <source>
        <dbReference type="Proteomes" id="UP000427825"/>
    </source>
</evidence>
<feature type="domain" description="DUF4488" evidence="2">
    <location>
        <begin position="32"/>
        <end position="159"/>
    </location>
</feature>
<evidence type="ECO:0000313" key="17">
    <source>
        <dbReference type="Proteomes" id="UP000283512"/>
    </source>
</evidence>
<evidence type="ECO:0000313" key="16">
    <source>
        <dbReference type="Proteomes" id="UP000095725"/>
    </source>
</evidence>
<dbReference type="Proteomes" id="UP000095657">
    <property type="component" value="Unassembled WGS sequence"/>
</dbReference>
<dbReference type="EMBL" id="JAUONL010000004">
    <property type="protein sequence ID" value="MDO6357606.1"/>
    <property type="molecule type" value="Genomic_DNA"/>
</dbReference>
<dbReference type="EMBL" id="CZBL01000013">
    <property type="protein sequence ID" value="CUQ39308.1"/>
    <property type="molecule type" value="Genomic_DNA"/>
</dbReference>
<evidence type="ECO:0000313" key="21">
    <source>
        <dbReference type="Proteomes" id="UP000368418"/>
    </source>
</evidence>